<evidence type="ECO:0000256" key="1">
    <source>
        <dbReference type="ARBA" id="ARBA00000642"/>
    </source>
</evidence>
<dbReference type="EMBL" id="JBHPEI010000026">
    <property type="protein sequence ID" value="MFC1799731.1"/>
    <property type="molecule type" value="Genomic_DNA"/>
</dbReference>
<comment type="similarity">
    <text evidence="7">Belongs to the phosphoglycerate kinase family.</text>
</comment>
<dbReference type="SUPFAM" id="SSF53748">
    <property type="entry name" value="Phosphoglycerate kinase"/>
    <property type="match status" value="1"/>
</dbReference>
<dbReference type="InterPro" id="IPR036043">
    <property type="entry name" value="Phosphoglycerate_kinase_sf"/>
</dbReference>
<evidence type="ECO:0000313" key="9">
    <source>
        <dbReference type="Proteomes" id="UP001594288"/>
    </source>
</evidence>
<gene>
    <name evidence="8" type="primary">pgk</name>
    <name evidence="8" type="ORF">ACFL2Z_02325</name>
</gene>
<dbReference type="EC" id="2.7.2.3" evidence="2 7"/>
<comment type="caution">
    <text evidence="8">The sequence shown here is derived from an EMBL/GenBank/DDBJ whole genome shotgun (WGS) entry which is preliminary data.</text>
</comment>
<evidence type="ECO:0000256" key="5">
    <source>
        <dbReference type="ARBA" id="ARBA00022777"/>
    </source>
</evidence>
<evidence type="ECO:0000313" key="8">
    <source>
        <dbReference type="EMBL" id="MFC1799731.1"/>
    </source>
</evidence>
<comment type="catalytic activity">
    <reaction evidence="1 7">
        <text>(2R)-3-phosphoglycerate + ATP = (2R)-3-phospho-glyceroyl phosphate + ADP</text>
        <dbReference type="Rhea" id="RHEA:14801"/>
        <dbReference type="ChEBI" id="CHEBI:30616"/>
        <dbReference type="ChEBI" id="CHEBI:57604"/>
        <dbReference type="ChEBI" id="CHEBI:58272"/>
        <dbReference type="ChEBI" id="CHEBI:456216"/>
        <dbReference type="EC" id="2.7.2.3"/>
    </reaction>
</comment>
<keyword evidence="5 7" id="KW-0418">Kinase</keyword>
<proteinExistence type="inferred from homology"/>
<keyword evidence="3 7" id="KW-0808">Transferase</keyword>
<evidence type="ECO:0000256" key="6">
    <source>
        <dbReference type="ARBA" id="ARBA00022840"/>
    </source>
</evidence>
<dbReference type="PANTHER" id="PTHR11406">
    <property type="entry name" value="PHOSPHOGLYCERATE KINASE"/>
    <property type="match status" value="1"/>
</dbReference>
<dbReference type="Proteomes" id="UP001594288">
    <property type="component" value="Unassembled WGS sequence"/>
</dbReference>
<reference evidence="8 9" key="1">
    <citation type="submission" date="2024-09" db="EMBL/GenBank/DDBJ databases">
        <authorList>
            <person name="D'Angelo T."/>
        </authorList>
    </citation>
    <scope>NUCLEOTIDE SEQUENCE [LARGE SCALE GENOMIC DNA]</scope>
    <source>
        <strain evidence="8">SAG AM-311-F02</strain>
    </source>
</reference>
<dbReference type="PRINTS" id="PR00477">
    <property type="entry name" value="PHGLYCKINASE"/>
</dbReference>
<evidence type="ECO:0000256" key="7">
    <source>
        <dbReference type="RuleBase" id="RU000532"/>
    </source>
</evidence>
<protein>
    <recommendedName>
        <fullName evidence="2 7">Phosphoglycerate kinase</fullName>
        <ecNumber evidence="2 7">2.7.2.3</ecNumber>
    </recommendedName>
</protein>
<feature type="non-terminal residue" evidence="8">
    <location>
        <position position="1"/>
    </location>
</feature>
<sequence>AVAAASEGGAVSVIGGGDTASAIARAGVTGMVTHISTGGGASLEFVEGRELPGIAALTRKGEGQA</sequence>
<accession>A0ABV6YNV4</accession>
<keyword evidence="4" id="KW-0547">Nucleotide-binding</keyword>
<dbReference type="Pfam" id="PF00162">
    <property type="entry name" value="PGK"/>
    <property type="match status" value="1"/>
</dbReference>
<evidence type="ECO:0000256" key="4">
    <source>
        <dbReference type="ARBA" id="ARBA00022741"/>
    </source>
</evidence>
<dbReference type="InterPro" id="IPR015824">
    <property type="entry name" value="Phosphoglycerate_kinase_N"/>
</dbReference>
<dbReference type="Gene3D" id="3.40.50.1260">
    <property type="entry name" value="Phosphoglycerate kinase, N-terminal domain"/>
    <property type="match status" value="2"/>
</dbReference>
<keyword evidence="9" id="KW-1185">Reference proteome</keyword>
<organism evidence="8 9">
    <name type="scientific">Eiseniibacteriota bacterium</name>
    <dbReference type="NCBI Taxonomy" id="2212470"/>
    <lineage>
        <taxon>Bacteria</taxon>
        <taxon>Candidatus Eiseniibacteriota</taxon>
    </lineage>
</organism>
<name>A0ABV6YNV4_UNCEI</name>
<evidence type="ECO:0000256" key="2">
    <source>
        <dbReference type="ARBA" id="ARBA00013061"/>
    </source>
</evidence>
<evidence type="ECO:0000256" key="3">
    <source>
        <dbReference type="ARBA" id="ARBA00022679"/>
    </source>
</evidence>
<dbReference type="PANTHER" id="PTHR11406:SF23">
    <property type="entry name" value="PHOSPHOGLYCERATE KINASE 1, CHLOROPLASTIC-RELATED"/>
    <property type="match status" value="1"/>
</dbReference>
<dbReference type="InterPro" id="IPR001576">
    <property type="entry name" value="Phosphoglycerate_kinase"/>
</dbReference>
<keyword evidence="6" id="KW-0067">ATP-binding</keyword>
<dbReference type="GO" id="GO:0016301">
    <property type="term" value="F:kinase activity"/>
    <property type="evidence" value="ECO:0007669"/>
    <property type="project" value="UniProtKB-KW"/>
</dbReference>